<dbReference type="Proteomes" id="UP000662618">
    <property type="component" value="Unassembled WGS sequence"/>
</dbReference>
<keyword evidence="2" id="KW-1185">Reference proteome</keyword>
<accession>A0A9N8QRZ2</accession>
<sequence>MGSLDENVLEKQLKQGTTYTIDEVGAGLPKVPFEIQKLDAMAQVVSSILKSNGFTELSNENFNQKIKDILIKIYKI</sequence>
<organism evidence="1 2">
    <name type="scientific">Chryseobacterium aquaeductus</name>
    <dbReference type="NCBI Taxonomy" id="2675056"/>
    <lineage>
        <taxon>Bacteria</taxon>
        <taxon>Pseudomonadati</taxon>
        <taxon>Bacteroidota</taxon>
        <taxon>Flavobacteriia</taxon>
        <taxon>Flavobacteriales</taxon>
        <taxon>Weeksellaceae</taxon>
        <taxon>Chryseobacterium group</taxon>
        <taxon>Chryseobacterium</taxon>
    </lineage>
</organism>
<evidence type="ECO:0000313" key="2">
    <source>
        <dbReference type="Proteomes" id="UP000662618"/>
    </source>
</evidence>
<dbReference type="RefSeq" id="WP_162087951.1">
    <property type="nucleotide sequence ID" value="NZ_CAJIMS010000001.1"/>
</dbReference>
<dbReference type="EMBL" id="CAJIMS010000001">
    <property type="protein sequence ID" value="CAD7806737.1"/>
    <property type="molecule type" value="Genomic_DNA"/>
</dbReference>
<dbReference type="AlphaFoldDB" id="A0A9N8QRZ2"/>
<name>A0A9N8QRZ2_9FLAO</name>
<reference evidence="1" key="1">
    <citation type="submission" date="2020-12" db="EMBL/GenBank/DDBJ databases">
        <authorList>
            <person name="Rodrigo-Torres L."/>
            <person name="Arahal R. D."/>
            <person name="Lucena T."/>
        </authorList>
    </citation>
    <scope>NUCLEOTIDE SEQUENCE</scope>
    <source>
        <strain evidence="1">CECT 9390</strain>
    </source>
</reference>
<gene>
    <name evidence="1" type="ORF">CHRY9390_01555</name>
</gene>
<protein>
    <submittedName>
        <fullName evidence="1">Uncharacterized protein</fullName>
    </submittedName>
</protein>
<comment type="caution">
    <text evidence="1">The sequence shown here is derived from an EMBL/GenBank/DDBJ whole genome shotgun (WGS) entry which is preliminary data.</text>
</comment>
<evidence type="ECO:0000313" key="1">
    <source>
        <dbReference type="EMBL" id="CAD7806737.1"/>
    </source>
</evidence>
<proteinExistence type="predicted"/>